<dbReference type="AlphaFoldDB" id="A0A1R3U872"/>
<protein>
    <submittedName>
        <fullName evidence="1">Uncharacterized protein</fullName>
    </submittedName>
</protein>
<accession>A0A1R3U872</accession>
<dbReference type="Proteomes" id="UP000187891">
    <property type="component" value="Unassembled WGS sequence"/>
</dbReference>
<dbReference type="RefSeq" id="WP_077123200.1">
    <property type="nucleotide sequence ID" value="NZ_FMUE01000028.1"/>
</dbReference>
<reference evidence="2" key="1">
    <citation type="submission" date="2016-10" db="EMBL/GenBank/DDBJ databases">
        <authorList>
            <person name="Wibberg D."/>
        </authorList>
    </citation>
    <scope>NUCLEOTIDE SEQUENCE [LARGE SCALE GENOMIC DNA]</scope>
</reference>
<organism evidence="1 2">
    <name type="scientific">Agrobacterium rosae</name>
    <dbReference type="NCBI Taxonomy" id="1972867"/>
    <lineage>
        <taxon>Bacteria</taxon>
        <taxon>Pseudomonadati</taxon>
        <taxon>Pseudomonadota</taxon>
        <taxon>Alphaproteobacteria</taxon>
        <taxon>Hyphomicrobiales</taxon>
        <taxon>Rhizobiaceae</taxon>
        <taxon>Rhizobium/Agrobacterium group</taxon>
        <taxon>Agrobacterium</taxon>
    </lineage>
</organism>
<gene>
    <name evidence="1" type="ORF">DSM25559_5341</name>
</gene>
<evidence type="ECO:0000313" key="2">
    <source>
        <dbReference type="Proteomes" id="UP000187891"/>
    </source>
</evidence>
<proteinExistence type="predicted"/>
<dbReference type="EMBL" id="FMUE01000028">
    <property type="protein sequence ID" value="SCX36160.1"/>
    <property type="molecule type" value="Genomic_DNA"/>
</dbReference>
<name>A0A1R3U872_9HYPH</name>
<evidence type="ECO:0000313" key="1">
    <source>
        <dbReference type="EMBL" id="SCX36160.1"/>
    </source>
</evidence>
<sequence length="269" mass="30328">MIRIDVHHLLASLTYLSGAHKHLVLMRTEAIESKRAGAIDIQLFSGIRECSRRLGVIADTLNMPAARASSGRLVQNVDIVAPFHLGLSPDRLSLVVSEISILISAFQDEMEERLLFAFPPSSARYFSGKPPFGDEVEEAFPAVSHDIVEAGRCLALSRWTATVMHLMRVLEAGLEALAKRFDVPAGENWNTVLNAIESKLREVRRKVDGREQEQWAAEAGVHLRFIKNAWRNHAMHQLERYDAERAMHIFDNTRSFMQHLAKELSEPGR</sequence>